<comment type="caution">
    <text evidence="1">The sequence shown here is derived from an EMBL/GenBank/DDBJ whole genome shotgun (WGS) entry which is preliminary data.</text>
</comment>
<protein>
    <submittedName>
        <fullName evidence="1">Uncharacterized protein</fullName>
    </submittedName>
</protein>
<sequence>MESVILKGESKEDLKLLIKLANKLGIEAQFLKSNELEEYAFGLAIEEGVNEEEMSLEDFKQSLLKDEGKNQ</sequence>
<proteinExistence type="predicted"/>
<evidence type="ECO:0000313" key="1">
    <source>
        <dbReference type="EMBL" id="MBI6121002.1"/>
    </source>
</evidence>
<dbReference type="RefSeq" id="WP_193712060.1">
    <property type="nucleotide sequence ID" value="NZ_JAEHNY010000012.1"/>
</dbReference>
<dbReference type="EMBL" id="JAEHNY010000012">
    <property type="protein sequence ID" value="MBI6121002.1"/>
    <property type="molecule type" value="Genomic_DNA"/>
</dbReference>
<gene>
    <name evidence="1" type="ORF">I6U50_13310</name>
</gene>
<dbReference type="Proteomes" id="UP000635665">
    <property type="component" value="Unassembled WGS sequence"/>
</dbReference>
<reference evidence="1 2" key="1">
    <citation type="submission" date="2020-12" db="EMBL/GenBank/DDBJ databases">
        <title>Salegentibacter orientalis sp. nov., isolated from costal sediment.</title>
        <authorList>
            <person name="Lian F.-B."/>
        </authorList>
    </citation>
    <scope>NUCLEOTIDE SEQUENCE [LARGE SCALE GENOMIC DNA]</scope>
    <source>
        <strain evidence="1 2">F60176</strain>
    </source>
</reference>
<name>A0ABS0TK46_9FLAO</name>
<organism evidence="1 2">
    <name type="scientific">Salegentibacter maritimus</name>
    <dbReference type="NCBI Taxonomy" id="2794347"/>
    <lineage>
        <taxon>Bacteria</taxon>
        <taxon>Pseudomonadati</taxon>
        <taxon>Bacteroidota</taxon>
        <taxon>Flavobacteriia</taxon>
        <taxon>Flavobacteriales</taxon>
        <taxon>Flavobacteriaceae</taxon>
        <taxon>Salegentibacter</taxon>
    </lineage>
</organism>
<accession>A0ABS0TK46</accession>
<keyword evidence="2" id="KW-1185">Reference proteome</keyword>
<evidence type="ECO:0000313" key="2">
    <source>
        <dbReference type="Proteomes" id="UP000635665"/>
    </source>
</evidence>